<dbReference type="InterPro" id="IPR000175">
    <property type="entry name" value="Na/ntran_symport"/>
</dbReference>
<accession>A0A1I1D2N5</accession>
<keyword evidence="4 6" id="KW-1133">Transmembrane helix</keyword>
<dbReference type="SUPFAM" id="SSF161070">
    <property type="entry name" value="SNF-like"/>
    <property type="match status" value="1"/>
</dbReference>
<evidence type="ECO:0000256" key="5">
    <source>
        <dbReference type="ARBA" id="ARBA00023136"/>
    </source>
</evidence>
<evidence type="ECO:0000256" key="3">
    <source>
        <dbReference type="ARBA" id="ARBA00022692"/>
    </source>
</evidence>
<organism evidence="7 8">
    <name type="scientific">Brevinema andersonii</name>
    <dbReference type="NCBI Taxonomy" id="34097"/>
    <lineage>
        <taxon>Bacteria</taxon>
        <taxon>Pseudomonadati</taxon>
        <taxon>Spirochaetota</taxon>
        <taxon>Spirochaetia</taxon>
        <taxon>Brevinematales</taxon>
        <taxon>Brevinemataceae</taxon>
        <taxon>Brevinema</taxon>
    </lineage>
</organism>
<feature type="transmembrane region" description="Helical" evidence="6">
    <location>
        <begin position="432"/>
        <end position="455"/>
    </location>
</feature>
<feature type="transmembrane region" description="Helical" evidence="6">
    <location>
        <begin position="320"/>
        <end position="341"/>
    </location>
</feature>
<sequence>MSQQRESWASSIGVILAVAGSAVGLGNFLRFPGQLAQNGGGAFLIPYFIALLVIGIPISWLEWTMGRYGGAHGHGTSPGVFNILFRKPWAKYLSSVSLLAIMFISFYYFYLESILLGYAWFSITGDLVTLAKGGQSGQFFSDYLNFNIRILGFPAALIFFVITIALNAGVIAMGVCKGIERLAKILMPLLLILGIILLIRALTLPGMEQGIAFMWNPDFSKLADPQVWLAASGQIFFTLSIGMGCLINYASYLKRDKDIALSSLAANATNEFAEVILGGMIIIPMAASVLGASALSDIAKSGTFHLSLITMPAMLTQLPFAQLFSIVWFFLLFFAGITSSLSMYQPLMSFCTEELKWKSSHTLIGLGLMSLVMGTYVALDSSLSTLDELDFWGGNLFLLLFGAIESVMYATHIDYKKGWLELHKGAHIKIPVAYCFVLKYVTPVFLCVILIAWVISNGPKYFLMTNYSLEARPSIFITRVILLTIAVAVNFLIAYAWRKHNHDEKLLIKVEDSLHD</sequence>
<feature type="transmembrane region" description="Helical" evidence="6">
    <location>
        <begin position="391"/>
        <end position="411"/>
    </location>
</feature>
<dbReference type="Proteomes" id="UP000240042">
    <property type="component" value="Unassembled WGS sequence"/>
</dbReference>
<feature type="transmembrane region" description="Helical" evidence="6">
    <location>
        <begin position="227"/>
        <end position="251"/>
    </location>
</feature>
<keyword evidence="5 6" id="KW-0472">Membrane</keyword>
<feature type="transmembrane region" description="Helical" evidence="6">
    <location>
        <begin position="150"/>
        <end position="173"/>
    </location>
</feature>
<dbReference type="AlphaFoldDB" id="A0A1I1D2N5"/>
<dbReference type="NCBIfam" id="NF037979">
    <property type="entry name" value="Na_transp"/>
    <property type="match status" value="1"/>
</dbReference>
<keyword evidence="3 6" id="KW-0812">Transmembrane</keyword>
<dbReference type="PANTHER" id="PTHR42948:SF1">
    <property type="entry name" value="TRANSPORTER"/>
    <property type="match status" value="1"/>
</dbReference>
<reference evidence="8" key="1">
    <citation type="submission" date="2016-10" db="EMBL/GenBank/DDBJ databases">
        <authorList>
            <person name="Varghese N."/>
            <person name="Submissions S."/>
        </authorList>
    </citation>
    <scope>NUCLEOTIDE SEQUENCE [LARGE SCALE GENOMIC DNA]</scope>
    <source>
        <strain evidence="8">ATCC 43811</strain>
    </source>
</reference>
<name>A0A1I1D2N5_BREAD</name>
<dbReference type="Pfam" id="PF00209">
    <property type="entry name" value="SNF"/>
    <property type="match status" value="2"/>
</dbReference>
<comment type="subcellular location">
    <subcellularLocation>
        <location evidence="1">Membrane</location>
        <topology evidence="1">Multi-pass membrane protein</topology>
    </subcellularLocation>
</comment>
<feature type="transmembrane region" description="Helical" evidence="6">
    <location>
        <begin position="7"/>
        <end position="29"/>
    </location>
</feature>
<keyword evidence="2" id="KW-0813">Transport</keyword>
<evidence type="ECO:0000256" key="6">
    <source>
        <dbReference type="SAM" id="Phobius"/>
    </source>
</evidence>
<dbReference type="STRING" id="34097.SAMN02745150_00237"/>
<protein>
    <submittedName>
        <fullName evidence="7">Na+-dependent transporter, SNF family</fullName>
    </submittedName>
</protein>
<evidence type="ECO:0000313" key="8">
    <source>
        <dbReference type="Proteomes" id="UP000240042"/>
    </source>
</evidence>
<dbReference type="InterPro" id="IPR037272">
    <property type="entry name" value="SNS_sf"/>
</dbReference>
<feature type="transmembrane region" description="Helical" evidence="6">
    <location>
        <begin position="92"/>
        <end position="110"/>
    </location>
</feature>
<feature type="transmembrane region" description="Helical" evidence="6">
    <location>
        <begin position="475"/>
        <end position="497"/>
    </location>
</feature>
<evidence type="ECO:0000256" key="2">
    <source>
        <dbReference type="ARBA" id="ARBA00022448"/>
    </source>
</evidence>
<dbReference type="PROSITE" id="PS50267">
    <property type="entry name" value="NA_NEUROTRAN_SYMP_3"/>
    <property type="match status" value="1"/>
</dbReference>
<evidence type="ECO:0000256" key="1">
    <source>
        <dbReference type="ARBA" id="ARBA00004141"/>
    </source>
</evidence>
<feature type="transmembrane region" description="Helical" evidence="6">
    <location>
        <begin position="272"/>
        <end position="295"/>
    </location>
</feature>
<dbReference type="EMBL" id="FOKY01000001">
    <property type="protein sequence ID" value="SFB69047.1"/>
    <property type="molecule type" value="Genomic_DNA"/>
</dbReference>
<gene>
    <name evidence="7" type="ORF">SAMN02745150_00237</name>
</gene>
<dbReference type="RefSeq" id="WP_092317454.1">
    <property type="nucleotide sequence ID" value="NZ_FOKY01000001.1"/>
</dbReference>
<feature type="transmembrane region" description="Helical" evidence="6">
    <location>
        <begin position="185"/>
        <end position="207"/>
    </location>
</feature>
<evidence type="ECO:0000313" key="7">
    <source>
        <dbReference type="EMBL" id="SFB69047.1"/>
    </source>
</evidence>
<dbReference type="GO" id="GO:0016020">
    <property type="term" value="C:membrane"/>
    <property type="evidence" value="ECO:0007669"/>
    <property type="project" value="UniProtKB-SubCell"/>
</dbReference>
<feature type="transmembrane region" description="Helical" evidence="6">
    <location>
        <begin position="41"/>
        <end position="61"/>
    </location>
</feature>
<proteinExistence type="predicted"/>
<dbReference type="PANTHER" id="PTHR42948">
    <property type="entry name" value="TRANSPORTER"/>
    <property type="match status" value="1"/>
</dbReference>
<feature type="transmembrane region" description="Helical" evidence="6">
    <location>
        <begin position="362"/>
        <end position="379"/>
    </location>
</feature>
<evidence type="ECO:0000256" key="4">
    <source>
        <dbReference type="ARBA" id="ARBA00022989"/>
    </source>
</evidence>
<dbReference type="PRINTS" id="PR00176">
    <property type="entry name" value="NANEUSMPORT"/>
</dbReference>
<keyword evidence="8" id="KW-1185">Reference proteome</keyword>
<dbReference type="OrthoDB" id="9762833at2"/>